<keyword evidence="3" id="KW-0828">Tyrosine catabolism</keyword>
<dbReference type="EMBL" id="MUJZ01061429">
    <property type="protein sequence ID" value="OTF71370.1"/>
    <property type="molecule type" value="Genomic_DNA"/>
</dbReference>
<dbReference type="GO" id="GO:0006572">
    <property type="term" value="P:L-tyrosine catabolic process"/>
    <property type="evidence" value="ECO:0007669"/>
    <property type="project" value="UniProtKB-KW"/>
</dbReference>
<dbReference type="GO" id="GO:0000139">
    <property type="term" value="C:Golgi membrane"/>
    <property type="evidence" value="ECO:0007669"/>
    <property type="project" value="TreeGrafter"/>
</dbReference>
<comment type="pathway">
    <text evidence="1">Amino-acid degradation; L-phenylalanine degradation; acetoacetate and fumarate from L-phenylalanine: step 3/6.</text>
</comment>
<keyword evidence="6" id="KW-1185">Reference proteome</keyword>
<comment type="caution">
    <text evidence="5">The sequence shown here is derived from an EMBL/GenBank/DDBJ whole genome shotgun (WGS) entry which is preliminary data.</text>
</comment>
<evidence type="ECO:0000256" key="4">
    <source>
        <dbReference type="ARBA" id="ARBA00023232"/>
    </source>
</evidence>
<sequence length="96" mass="11347">MEFLKAPKTYYEMIREKLKNSPTKVAEDMAMLEKLSILIDYDDNGYLLQIFTKPMQDRPTLFLEVIQRRNHQGFGAGNFKTLFESIELEQERRGNL</sequence>
<accession>A0A1Y3ASD7</accession>
<dbReference type="OrthoDB" id="414569at2759"/>
<organism evidence="5 6">
    <name type="scientific">Euroglyphus maynei</name>
    <name type="common">Mayne's house dust mite</name>
    <dbReference type="NCBI Taxonomy" id="6958"/>
    <lineage>
        <taxon>Eukaryota</taxon>
        <taxon>Metazoa</taxon>
        <taxon>Ecdysozoa</taxon>
        <taxon>Arthropoda</taxon>
        <taxon>Chelicerata</taxon>
        <taxon>Arachnida</taxon>
        <taxon>Acari</taxon>
        <taxon>Acariformes</taxon>
        <taxon>Sarcoptiformes</taxon>
        <taxon>Astigmata</taxon>
        <taxon>Psoroptidia</taxon>
        <taxon>Analgoidea</taxon>
        <taxon>Pyroglyphidae</taxon>
        <taxon>Pyroglyphinae</taxon>
        <taxon>Euroglyphus</taxon>
    </lineage>
</organism>
<evidence type="ECO:0000313" key="6">
    <source>
        <dbReference type="Proteomes" id="UP000194236"/>
    </source>
</evidence>
<dbReference type="Proteomes" id="UP000194236">
    <property type="component" value="Unassembled WGS sequence"/>
</dbReference>
<dbReference type="GO" id="GO:0005789">
    <property type="term" value="C:endoplasmic reticulum membrane"/>
    <property type="evidence" value="ECO:0007669"/>
    <property type="project" value="TreeGrafter"/>
</dbReference>
<protein>
    <recommendedName>
        <fullName evidence="2">4-hydroxyphenylpyruvate dioxygenase</fullName>
        <ecNumber evidence="2">1.13.11.27</ecNumber>
    </recommendedName>
</protein>
<dbReference type="SUPFAM" id="SSF54593">
    <property type="entry name" value="Glyoxalase/Bleomycin resistance protein/Dihydroxybiphenyl dioxygenase"/>
    <property type="match status" value="1"/>
</dbReference>
<evidence type="ECO:0000256" key="3">
    <source>
        <dbReference type="ARBA" id="ARBA00022878"/>
    </source>
</evidence>
<gene>
    <name evidence="5" type="ORF">BLA29_013370</name>
</gene>
<evidence type="ECO:0000256" key="1">
    <source>
        <dbReference type="ARBA" id="ARBA00005162"/>
    </source>
</evidence>
<dbReference type="AlphaFoldDB" id="A0A1Y3ASD7"/>
<keyword evidence="4" id="KW-0585">Phenylalanine catabolism</keyword>
<proteinExistence type="predicted"/>
<dbReference type="GO" id="GO:0006559">
    <property type="term" value="P:L-phenylalanine catabolic process"/>
    <property type="evidence" value="ECO:0007669"/>
    <property type="project" value="UniProtKB-KW"/>
</dbReference>
<reference evidence="5 6" key="1">
    <citation type="submission" date="2017-03" db="EMBL/GenBank/DDBJ databases">
        <title>Genome Survey of Euroglyphus maynei.</title>
        <authorList>
            <person name="Arlian L.G."/>
            <person name="Morgan M.S."/>
            <person name="Rider S.D."/>
        </authorList>
    </citation>
    <scope>NUCLEOTIDE SEQUENCE [LARGE SCALE GENOMIC DNA]</scope>
    <source>
        <strain evidence="5">Arlian Lab</strain>
        <tissue evidence="5">Whole body</tissue>
    </source>
</reference>
<dbReference type="EC" id="1.13.11.27" evidence="2"/>
<dbReference type="PANTHER" id="PTHR11959">
    <property type="entry name" value="4-HYDROXYPHENYLPYRUVATE DIOXYGENASE"/>
    <property type="match status" value="1"/>
</dbReference>
<name>A0A1Y3ASD7_EURMA</name>
<evidence type="ECO:0000313" key="5">
    <source>
        <dbReference type="EMBL" id="OTF71370.1"/>
    </source>
</evidence>
<dbReference type="GO" id="GO:0003868">
    <property type="term" value="F:4-hydroxyphenylpyruvate dioxygenase activity"/>
    <property type="evidence" value="ECO:0007669"/>
    <property type="project" value="UniProtKB-EC"/>
</dbReference>
<dbReference type="Gene3D" id="3.10.180.10">
    <property type="entry name" value="2,3-Dihydroxybiphenyl 1,2-Dioxygenase, domain 1"/>
    <property type="match status" value="1"/>
</dbReference>
<evidence type="ECO:0000256" key="2">
    <source>
        <dbReference type="ARBA" id="ARBA00013222"/>
    </source>
</evidence>
<dbReference type="InterPro" id="IPR029068">
    <property type="entry name" value="Glyas_Bleomycin-R_OHBP_Dase"/>
</dbReference>
<dbReference type="InterPro" id="IPR005956">
    <property type="entry name" value="4OHPhenylPyrv_dOase"/>
</dbReference>
<dbReference type="PANTHER" id="PTHR11959:SF1">
    <property type="entry name" value="4-HYDROXYPHENYLPYRUVATE DIOXYGENASE"/>
    <property type="match status" value="1"/>
</dbReference>